<evidence type="ECO:0000256" key="2">
    <source>
        <dbReference type="ARBA" id="ARBA00022898"/>
    </source>
</evidence>
<comment type="cofactor">
    <cofactor evidence="1">
        <name>pyridoxal 5'-phosphate</name>
        <dbReference type="ChEBI" id="CHEBI:597326"/>
    </cofactor>
</comment>
<dbReference type="Gene3D" id="3.90.1150.10">
    <property type="entry name" value="Aspartate Aminotransferase, domain 1"/>
    <property type="match status" value="1"/>
</dbReference>
<keyword evidence="2" id="KW-0663">Pyridoxal phosphate</keyword>
<evidence type="ECO:0000313" key="5">
    <source>
        <dbReference type="Proteomes" id="UP000232587"/>
    </source>
</evidence>
<evidence type="ECO:0000259" key="3">
    <source>
        <dbReference type="Pfam" id="PF00155"/>
    </source>
</evidence>
<dbReference type="RefSeq" id="WP_100865844.1">
    <property type="nucleotide sequence ID" value="NZ_PHUF01000002.1"/>
</dbReference>
<feature type="domain" description="Aminotransferase class I/classII large" evidence="3">
    <location>
        <begin position="124"/>
        <end position="318"/>
    </location>
</feature>
<dbReference type="SUPFAM" id="SSF53383">
    <property type="entry name" value="PLP-dependent transferases"/>
    <property type="match status" value="1"/>
</dbReference>
<keyword evidence="5" id="KW-1185">Reference proteome</keyword>
<comment type="caution">
    <text evidence="4">The sequence shown here is derived from an EMBL/GenBank/DDBJ whole genome shotgun (WGS) entry which is preliminary data.</text>
</comment>
<reference evidence="4 5" key="1">
    <citation type="submission" date="2017-11" db="EMBL/GenBank/DDBJ databases">
        <title>Genomic Encyclopedia of Type Strains, Phase III (KMG-III): the genomes of soil and plant-associated and newly described type strains.</title>
        <authorList>
            <person name="Whitman W."/>
        </authorList>
    </citation>
    <scope>NUCLEOTIDE SEQUENCE [LARGE SCALE GENOMIC DNA]</scope>
    <source>
        <strain evidence="4 5">CGMCC 1.12274</strain>
    </source>
</reference>
<proteinExistence type="predicted"/>
<protein>
    <submittedName>
        <fullName evidence="4">L-threonine O-3-phosphate decarboxylase</fullName>
    </submittedName>
</protein>
<sequence length="331" mass="35293">MNNFSFHGGRLADAMAQFGMGDAPWIDLSTGINPHGWPGVGDLAMDWQALPDPGALDDLEAAAAACFGTDRAHVCAVPGTEIGLRMLGDILPGPAIHAQPSYRTHGEMIPQSRPVALSDLTGAEEATLVLANPNNPDGRITPPATLLGWLETRHSNGGGGASWLVVDEAFADATPEISLAAHVHDGQRLIVFRSFGKFFGLAGVRLGFVLGPRPLIAQYRQRLGSWPLSAAALAIGTAAYRDADWSASMRIGLREEADELDTVLARRGFRAMGACPLFRLIETADAAALFERLARHAILTRPFDYAPRWLRLGLPANHAALDRLDGALADG</sequence>
<gene>
    <name evidence="4" type="ORF">B0I00_0596</name>
</gene>
<dbReference type="InterPro" id="IPR015421">
    <property type="entry name" value="PyrdxlP-dep_Trfase_major"/>
</dbReference>
<dbReference type="Gene3D" id="3.40.640.10">
    <property type="entry name" value="Type I PLP-dependent aspartate aminotransferase-like (Major domain)"/>
    <property type="match status" value="1"/>
</dbReference>
<dbReference type="PANTHER" id="PTHR42885">
    <property type="entry name" value="HISTIDINOL-PHOSPHATE AMINOTRANSFERASE-RELATED"/>
    <property type="match status" value="1"/>
</dbReference>
<dbReference type="InterPro" id="IPR015424">
    <property type="entry name" value="PyrdxlP-dep_Trfase"/>
</dbReference>
<dbReference type="GO" id="GO:0030170">
    <property type="term" value="F:pyridoxal phosphate binding"/>
    <property type="evidence" value="ECO:0007669"/>
    <property type="project" value="InterPro"/>
</dbReference>
<dbReference type="InterPro" id="IPR015422">
    <property type="entry name" value="PyrdxlP-dep_Trfase_small"/>
</dbReference>
<dbReference type="Pfam" id="PF00155">
    <property type="entry name" value="Aminotran_1_2"/>
    <property type="match status" value="1"/>
</dbReference>
<evidence type="ECO:0000313" key="4">
    <source>
        <dbReference type="EMBL" id="PKB25398.1"/>
    </source>
</evidence>
<dbReference type="PANTHER" id="PTHR42885:SF1">
    <property type="entry name" value="THREONINE-PHOSPHATE DECARBOXYLASE"/>
    <property type="match status" value="1"/>
</dbReference>
<name>A0A2N0I2H0_9SPHN</name>
<dbReference type="AlphaFoldDB" id="A0A2N0I2H0"/>
<evidence type="ECO:0000256" key="1">
    <source>
        <dbReference type="ARBA" id="ARBA00001933"/>
    </source>
</evidence>
<accession>A0A2N0I2H0</accession>
<dbReference type="EMBL" id="PHUF01000002">
    <property type="protein sequence ID" value="PKB25398.1"/>
    <property type="molecule type" value="Genomic_DNA"/>
</dbReference>
<dbReference type="Proteomes" id="UP000232587">
    <property type="component" value="Unassembled WGS sequence"/>
</dbReference>
<dbReference type="OrthoDB" id="9799304at2"/>
<organism evidence="4 5">
    <name type="scientific">Novosphingobium kunmingense</name>
    <dbReference type="NCBI Taxonomy" id="1211806"/>
    <lineage>
        <taxon>Bacteria</taxon>
        <taxon>Pseudomonadati</taxon>
        <taxon>Pseudomonadota</taxon>
        <taxon>Alphaproteobacteria</taxon>
        <taxon>Sphingomonadales</taxon>
        <taxon>Sphingomonadaceae</taxon>
        <taxon>Novosphingobium</taxon>
    </lineage>
</organism>
<dbReference type="InterPro" id="IPR004839">
    <property type="entry name" value="Aminotransferase_I/II_large"/>
</dbReference>